<dbReference type="Proteomes" id="UP001201812">
    <property type="component" value="Unassembled WGS sequence"/>
</dbReference>
<gene>
    <name evidence="1" type="ORF">DdX_19437</name>
</gene>
<proteinExistence type="predicted"/>
<comment type="caution">
    <text evidence="1">The sequence shown here is derived from an EMBL/GenBank/DDBJ whole genome shotgun (WGS) entry which is preliminary data.</text>
</comment>
<organism evidence="1 2">
    <name type="scientific">Ditylenchus destructor</name>
    <dbReference type="NCBI Taxonomy" id="166010"/>
    <lineage>
        <taxon>Eukaryota</taxon>
        <taxon>Metazoa</taxon>
        <taxon>Ecdysozoa</taxon>
        <taxon>Nematoda</taxon>
        <taxon>Chromadorea</taxon>
        <taxon>Rhabditida</taxon>
        <taxon>Tylenchina</taxon>
        <taxon>Tylenchomorpha</taxon>
        <taxon>Sphaerularioidea</taxon>
        <taxon>Anguinidae</taxon>
        <taxon>Anguininae</taxon>
        <taxon>Ditylenchus</taxon>
    </lineage>
</organism>
<dbReference type="AlphaFoldDB" id="A0AAD4QXE6"/>
<name>A0AAD4QXE6_9BILA</name>
<sequence length="284" mass="32634">MYWRDLIPYFSRKELVKLQFASRFCVKAIEKLNPATLHVIGKLRIEASDFDDTVHCLIFKKGKLRRCHVVEDFRPPDYARFSEVTVGTLTINANTLECLKTCKTVFSGCHLWIIPFEISNETANETMRTLMEEIFTDCCEIGVFLNGWNSANQLNICSLSGVYKCDELHLDGDRMHLSVQDALFESMFEWLHNKPGKGTRKMTLKNFEGCEPLLLRLMLEFTIDVEPRKYLLCVNNLEGNFLNEFAGYSAKSPGNGEKLIATGFMDIEDGYVLCLHRVLCWKAQ</sequence>
<evidence type="ECO:0000313" key="2">
    <source>
        <dbReference type="Proteomes" id="UP001201812"/>
    </source>
</evidence>
<accession>A0AAD4QXE6</accession>
<protein>
    <submittedName>
        <fullName evidence="1">Uncharacterized protein</fullName>
    </submittedName>
</protein>
<reference evidence="1" key="1">
    <citation type="submission" date="2022-01" db="EMBL/GenBank/DDBJ databases">
        <title>Genome Sequence Resource for Two Populations of Ditylenchus destructor, the Migratory Endoparasitic Phytonematode.</title>
        <authorList>
            <person name="Zhang H."/>
            <person name="Lin R."/>
            <person name="Xie B."/>
        </authorList>
    </citation>
    <scope>NUCLEOTIDE SEQUENCE</scope>
    <source>
        <strain evidence="1">BazhouSP</strain>
    </source>
</reference>
<keyword evidence="2" id="KW-1185">Reference proteome</keyword>
<evidence type="ECO:0000313" key="1">
    <source>
        <dbReference type="EMBL" id="KAI1695718.1"/>
    </source>
</evidence>
<dbReference type="EMBL" id="JAKKPZ010000379">
    <property type="protein sequence ID" value="KAI1695718.1"/>
    <property type="molecule type" value="Genomic_DNA"/>
</dbReference>